<keyword evidence="4" id="KW-1185">Reference proteome</keyword>
<protein>
    <recommendedName>
        <fullName evidence="5">ATPase involved in DNA repair</fullName>
    </recommendedName>
</protein>
<evidence type="ECO:0008006" key="5">
    <source>
        <dbReference type="Google" id="ProtNLM"/>
    </source>
</evidence>
<accession>A0A2T3FL48</accession>
<comment type="caution">
    <text evidence="3">The sequence shown here is derived from an EMBL/GenBank/DDBJ whole genome shotgun (WGS) entry which is preliminary data.</text>
</comment>
<keyword evidence="1" id="KW-0175">Coiled coil</keyword>
<feature type="transmembrane region" description="Helical" evidence="2">
    <location>
        <begin position="147"/>
        <end position="169"/>
    </location>
</feature>
<gene>
    <name evidence="3" type="ORF">C7U56_14080</name>
</gene>
<feature type="coiled-coil region" evidence="1">
    <location>
        <begin position="15"/>
        <end position="112"/>
    </location>
</feature>
<evidence type="ECO:0000313" key="4">
    <source>
        <dbReference type="Proteomes" id="UP000241048"/>
    </source>
</evidence>
<keyword evidence="2" id="KW-1133">Transmembrane helix</keyword>
<evidence type="ECO:0000256" key="2">
    <source>
        <dbReference type="SAM" id="Phobius"/>
    </source>
</evidence>
<name>A0A2T3FL48_9CLOT</name>
<dbReference type="Proteomes" id="UP000241048">
    <property type="component" value="Unassembled WGS sequence"/>
</dbReference>
<organism evidence="3 4">
    <name type="scientific">Clostridium fessum</name>
    <dbReference type="NCBI Taxonomy" id="2126740"/>
    <lineage>
        <taxon>Bacteria</taxon>
        <taxon>Bacillati</taxon>
        <taxon>Bacillota</taxon>
        <taxon>Clostridia</taxon>
        <taxon>Eubacteriales</taxon>
        <taxon>Clostridiaceae</taxon>
        <taxon>Clostridium</taxon>
    </lineage>
</organism>
<dbReference type="AlphaFoldDB" id="A0A2T3FL48"/>
<dbReference type="RefSeq" id="WP_107001748.1">
    <property type="nucleotide sequence ID" value="NZ_JAQDZI010000011.1"/>
</dbReference>
<keyword evidence="2" id="KW-0812">Transmembrane</keyword>
<reference evidence="3 4" key="1">
    <citation type="submission" date="2018-03" db="EMBL/GenBank/DDBJ databases">
        <title>Lachnoclostridium SNUG30386 gen.nov., sp.nov., isolated from human faeces.</title>
        <authorList>
            <person name="Seo B."/>
            <person name="Jeon K."/>
            <person name="Ko G."/>
        </authorList>
    </citation>
    <scope>NUCLEOTIDE SEQUENCE [LARGE SCALE GENOMIC DNA]</scope>
    <source>
        <strain evidence="3 4">SNUG30386</strain>
    </source>
</reference>
<sequence>MAQAITDVKTFLEDARQAVVELAEFEKQEETLAQEEKKRLRVLETERKAVADAVNSTVKKRRDEIEKSYDDELGKLQDKLKRTRTRREKAKNQGIKERIKEETQELHAHNRELAVRMRTLFQSDRVPFVCKSPLYYALYFPRGFKEFLTVLITFAICFLLIPCGIYKLLPEQKTLYLAMIYGVDVVVFGGLYILIGNWTKDRHLATLQEGRSIRSLIAANNRKIAVITSSIRRDRSEALYDLEKYDDEISQMEQDLEETAKKKKDALNTFENVTKTILTDEITSNSRAKLEQLKEGHQEVESRLHYTETVIKEKRIFITDTYECYLGKEFLNPEKLDALKHILDNSTAVNLSEVIAEYRERGGK</sequence>
<proteinExistence type="predicted"/>
<evidence type="ECO:0000256" key="1">
    <source>
        <dbReference type="SAM" id="Coils"/>
    </source>
</evidence>
<feature type="transmembrane region" description="Helical" evidence="2">
    <location>
        <begin position="175"/>
        <end position="195"/>
    </location>
</feature>
<evidence type="ECO:0000313" key="3">
    <source>
        <dbReference type="EMBL" id="PST35982.1"/>
    </source>
</evidence>
<dbReference type="EMBL" id="PYLO01000006">
    <property type="protein sequence ID" value="PST35982.1"/>
    <property type="molecule type" value="Genomic_DNA"/>
</dbReference>
<keyword evidence="2" id="KW-0472">Membrane</keyword>
<feature type="coiled-coil region" evidence="1">
    <location>
        <begin position="235"/>
        <end position="273"/>
    </location>
</feature>